<dbReference type="Proteomes" id="UP001215598">
    <property type="component" value="Unassembled WGS sequence"/>
</dbReference>
<evidence type="ECO:0000313" key="3">
    <source>
        <dbReference type="Proteomes" id="UP001215598"/>
    </source>
</evidence>
<keyword evidence="3" id="KW-1185">Reference proteome</keyword>
<reference evidence="2" key="1">
    <citation type="submission" date="2023-03" db="EMBL/GenBank/DDBJ databases">
        <title>Massive genome expansion in bonnet fungi (Mycena s.s.) driven by repeated elements and novel gene families across ecological guilds.</title>
        <authorList>
            <consortium name="Lawrence Berkeley National Laboratory"/>
            <person name="Harder C.B."/>
            <person name="Miyauchi S."/>
            <person name="Viragh M."/>
            <person name="Kuo A."/>
            <person name="Thoen E."/>
            <person name="Andreopoulos B."/>
            <person name="Lu D."/>
            <person name="Skrede I."/>
            <person name="Drula E."/>
            <person name="Henrissat B."/>
            <person name="Morin E."/>
            <person name="Kohler A."/>
            <person name="Barry K."/>
            <person name="LaButti K."/>
            <person name="Morin E."/>
            <person name="Salamov A."/>
            <person name="Lipzen A."/>
            <person name="Mereny Z."/>
            <person name="Hegedus B."/>
            <person name="Baldrian P."/>
            <person name="Stursova M."/>
            <person name="Weitz H."/>
            <person name="Taylor A."/>
            <person name="Grigoriev I.V."/>
            <person name="Nagy L.G."/>
            <person name="Martin F."/>
            <person name="Kauserud H."/>
        </authorList>
    </citation>
    <scope>NUCLEOTIDE SEQUENCE</scope>
    <source>
        <strain evidence="2">CBHHK182m</strain>
    </source>
</reference>
<dbReference type="EMBL" id="JARKIB010000010">
    <property type="protein sequence ID" value="KAJ7775577.1"/>
    <property type="molecule type" value="Genomic_DNA"/>
</dbReference>
<feature type="compositionally biased region" description="Low complexity" evidence="1">
    <location>
        <begin position="236"/>
        <end position="248"/>
    </location>
</feature>
<sequence>MLSPPANGAGHWVRIDTPFLPPTTAFDRLQFASSLPISDAGLQNFESCIGGHDSLFPDGQIYRSPREFNEKIFPSEMVPGIGLGLGLSGVTNNCTFVRSSYVLSRPPAFFHAKRDTTLAAAPAAEDLAVDHMSTPSVSAASELPANTSLYDIFTEFLDITYTLSSPEVRFDTAPPDSASQAAAENADFVPALDDISSAVQTIALEPIPLTSPILSPPSSNVPDSPASPPRSFSPFFPLSRPFTRRAPSTPSPTGPTRSHGPSVVASNPILRLRVSFALPTPQHTLKADCPAWFAREEARAADLARSCFSIHPDVSPFDRRRARCLTVEARLAVVSDREAISVRAAAVGEWEVVMRKPRFSLCGLPYWMSLRQQGRRNEGEGKRQERRVKWLRREEQVGREELKRERGVRALEEVGLPEWMRATSDNM</sequence>
<feature type="region of interest" description="Disordered" evidence="1">
    <location>
        <begin position="236"/>
        <end position="263"/>
    </location>
</feature>
<gene>
    <name evidence="2" type="ORF">B0H16DRAFT_1879934</name>
</gene>
<comment type="caution">
    <text evidence="2">The sequence shown here is derived from an EMBL/GenBank/DDBJ whole genome shotgun (WGS) entry which is preliminary data.</text>
</comment>
<evidence type="ECO:0000313" key="2">
    <source>
        <dbReference type="EMBL" id="KAJ7775577.1"/>
    </source>
</evidence>
<accession>A0AAD7K0D5</accession>
<dbReference type="AlphaFoldDB" id="A0AAD7K0D5"/>
<name>A0AAD7K0D5_9AGAR</name>
<protein>
    <submittedName>
        <fullName evidence="2">Uncharacterized protein</fullName>
    </submittedName>
</protein>
<organism evidence="2 3">
    <name type="scientific">Mycena metata</name>
    <dbReference type="NCBI Taxonomy" id="1033252"/>
    <lineage>
        <taxon>Eukaryota</taxon>
        <taxon>Fungi</taxon>
        <taxon>Dikarya</taxon>
        <taxon>Basidiomycota</taxon>
        <taxon>Agaricomycotina</taxon>
        <taxon>Agaricomycetes</taxon>
        <taxon>Agaricomycetidae</taxon>
        <taxon>Agaricales</taxon>
        <taxon>Marasmiineae</taxon>
        <taxon>Mycenaceae</taxon>
        <taxon>Mycena</taxon>
    </lineage>
</organism>
<proteinExistence type="predicted"/>
<evidence type="ECO:0000256" key="1">
    <source>
        <dbReference type="SAM" id="MobiDB-lite"/>
    </source>
</evidence>